<dbReference type="PANTHER" id="PTHR46825:SF9">
    <property type="entry name" value="BETA-LACTAMASE-RELATED DOMAIN-CONTAINING PROTEIN"/>
    <property type="match status" value="1"/>
</dbReference>
<accession>A0A518D0G5</accession>
<keyword evidence="3" id="KW-0645">Protease</keyword>
<dbReference type="Gene3D" id="3.40.710.10">
    <property type="entry name" value="DD-peptidase/beta-lactamase superfamily"/>
    <property type="match status" value="1"/>
</dbReference>
<keyword evidence="3" id="KW-0378">Hydrolase</keyword>
<gene>
    <name evidence="3" type="primary">dap</name>
    <name evidence="3" type="ORF">Pla163_20860</name>
</gene>
<keyword evidence="3" id="KW-0031">Aminopeptidase</keyword>
<proteinExistence type="predicted"/>
<dbReference type="InterPro" id="IPR050491">
    <property type="entry name" value="AmpC-like"/>
</dbReference>
<name>A0A518D0G5_9BACT</name>
<dbReference type="InterPro" id="IPR012338">
    <property type="entry name" value="Beta-lactam/transpept-like"/>
</dbReference>
<dbReference type="EMBL" id="CP036290">
    <property type="protein sequence ID" value="QDU84966.1"/>
    <property type="molecule type" value="Genomic_DNA"/>
</dbReference>
<dbReference type="GO" id="GO:0004177">
    <property type="term" value="F:aminopeptidase activity"/>
    <property type="evidence" value="ECO:0007669"/>
    <property type="project" value="UniProtKB-KW"/>
</dbReference>
<evidence type="ECO:0000259" key="2">
    <source>
        <dbReference type="Pfam" id="PF00144"/>
    </source>
</evidence>
<dbReference type="SUPFAM" id="SSF56601">
    <property type="entry name" value="beta-lactamase/transpeptidase-like"/>
    <property type="match status" value="1"/>
</dbReference>
<feature type="compositionally biased region" description="Basic and acidic residues" evidence="1">
    <location>
        <begin position="605"/>
        <end position="615"/>
    </location>
</feature>
<dbReference type="PROSITE" id="PS00146">
    <property type="entry name" value="BETA_LACTAMASE_A"/>
    <property type="match status" value="1"/>
</dbReference>
<dbReference type="AlphaFoldDB" id="A0A518D0G5"/>
<protein>
    <submittedName>
        <fullName evidence="3">D-aminopeptidase</fullName>
        <ecNumber evidence="3">3.4.11.19</ecNumber>
    </submittedName>
</protein>
<sequence>MSDAPHILTDSHPVSRQKPALAVLALALLPTLAVPGAPSAGAQDAAPQPATGLASAALDADERAALDRVLEEWDRDDGPGLAAAVWRDGELVYAVGRGLADLERGVPITADSRFRIASTSKQFTAAAILLLVEDGALDLETPVHELIDELPAFEPPVRVRHLVAHQSGLPDYLWLMELKGLDDASIYSFDEALAVLARVTRTVFEPGARFDYSNTNYLLLAEIVRRVSGRTLREFAAERIFTPLAMTSSHFHDRRTELVPNRAMGYTRSDDPLGWELSMTPLELIGDGGVLTSVGDLFRWSQDIRVTEDGRVGVLRPASVAQQLTPFALADGTPTDYAFGLSVRAIEAGTLVEHSGRFVGYVADMLHCPEAGFGAVVLCNHDEPNPPALCARLLRALDLDLASTTVDDVADGPAEGRREPTRAPKSARQLRGIWMATDGGVVRLALVRGSVRLSGPAGRYDLEPVDADALHFASADGGTVLRAVDTHLELTDPSGAVTRLERELPPASDATYLDAQFAGAWHVRELDEIWTLRRREQRTWAYDVLRTRGTPGRVAVEGARSASGPFGTLMWRADGERGWRLWSESFGLLHLERPGAAPDAAPSDRAQRVPGDDGR</sequence>
<keyword evidence="4" id="KW-1185">Reference proteome</keyword>
<dbReference type="InterPro" id="IPR023650">
    <property type="entry name" value="Beta-lactam_class-A_AS"/>
</dbReference>
<feature type="domain" description="Beta-lactamase-related" evidence="2">
    <location>
        <begin position="74"/>
        <end position="393"/>
    </location>
</feature>
<evidence type="ECO:0000256" key="1">
    <source>
        <dbReference type="SAM" id="MobiDB-lite"/>
    </source>
</evidence>
<feature type="region of interest" description="Disordered" evidence="1">
    <location>
        <begin position="593"/>
        <end position="615"/>
    </location>
</feature>
<dbReference type="EC" id="3.4.11.19" evidence="3"/>
<evidence type="ECO:0000313" key="3">
    <source>
        <dbReference type="EMBL" id="QDU84966.1"/>
    </source>
</evidence>
<reference evidence="3 4" key="1">
    <citation type="submission" date="2019-02" db="EMBL/GenBank/DDBJ databases">
        <title>Deep-cultivation of Planctomycetes and their phenomic and genomic characterization uncovers novel biology.</title>
        <authorList>
            <person name="Wiegand S."/>
            <person name="Jogler M."/>
            <person name="Boedeker C."/>
            <person name="Pinto D."/>
            <person name="Vollmers J."/>
            <person name="Rivas-Marin E."/>
            <person name="Kohn T."/>
            <person name="Peeters S.H."/>
            <person name="Heuer A."/>
            <person name="Rast P."/>
            <person name="Oberbeckmann S."/>
            <person name="Bunk B."/>
            <person name="Jeske O."/>
            <person name="Meyerdierks A."/>
            <person name="Storesund J.E."/>
            <person name="Kallscheuer N."/>
            <person name="Luecker S."/>
            <person name="Lage O.M."/>
            <person name="Pohl T."/>
            <person name="Merkel B.J."/>
            <person name="Hornburger P."/>
            <person name="Mueller R.-W."/>
            <person name="Bruemmer F."/>
            <person name="Labrenz M."/>
            <person name="Spormann A.M."/>
            <person name="Op den Camp H."/>
            <person name="Overmann J."/>
            <person name="Amann R."/>
            <person name="Jetten M.S.M."/>
            <person name="Mascher T."/>
            <person name="Medema M.H."/>
            <person name="Devos D.P."/>
            <person name="Kaster A.-K."/>
            <person name="Ovreas L."/>
            <person name="Rohde M."/>
            <person name="Galperin M.Y."/>
            <person name="Jogler C."/>
        </authorList>
    </citation>
    <scope>NUCLEOTIDE SEQUENCE [LARGE SCALE GENOMIC DNA]</scope>
    <source>
        <strain evidence="3 4">Pla163</strain>
    </source>
</reference>
<organism evidence="3 4">
    <name type="scientific">Rohdeia mirabilis</name>
    <dbReference type="NCBI Taxonomy" id="2528008"/>
    <lineage>
        <taxon>Bacteria</taxon>
        <taxon>Pseudomonadati</taxon>
        <taxon>Planctomycetota</taxon>
        <taxon>Planctomycetia</taxon>
        <taxon>Planctomycetia incertae sedis</taxon>
        <taxon>Rohdeia</taxon>
    </lineage>
</organism>
<dbReference type="InterPro" id="IPR001466">
    <property type="entry name" value="Beta-lactam-related"/>
</dbReference>
<evidence type="ECO:0000313" key="4">
    <source>
        <dbReference type="Proteomes" id="UP000319342"/>
    </source>
</evidence>
<dbReference type="Proteomes" id="UP000319342">
    <property type="component" value="Chromosome"/>
</dbReference>
<dbReference type="PANTHER" id="PTHR46825">
    <property type="entry name" value="D-ALANYL-D-ALANINE-CARBOXYPEPTIDASE/ENDOPEPTIDASE AMPH"/>
    <property type="match status" value="1"/>
</dbReference>
<dbReference type="Pfam" id="PF00144">
    <property type="entry name" value="Beta-lactamase"/>
    <property type="match status" value="1"/>
</dbReference>